<reference evidence="1" key="1">
    <citation type="journal article" date="2023" name="Science">
        <title>Genome structures resolve the early diversification of teleost fishes.</title>
        <authorList>
            <person name="Parey E."/>
            <person name="Louis A."/>
            <person name="Montfort J."/>
            <person name="Bouchez O."/>
            <person name="Roques C."/>
            <person name="Iampietro C."/>
            <person name="Lluch J."/>
            <person name="Castinel A."/>
            <person name="Donnadieu C."/>
            <person name="Desvignes T."/>
            <person name="Floi Bucao C."/>
            <person name="Jouanno E."/>
            <person name="Wen M."/>
            <person name="Mejri S."/>
            <person name="Dirks R."/>
            <person name="Jansen H."/>
            <person name="Henkel C."/>
            <person name="Chen W.J."/>
            <person name="Zahm M."/>
            <person name="Cabau C."/>
            <person name="Klopp C."/>
            <person name="Thompson A.W."/>
            <person name="Robinson-Rechavi M."/>
            <person name="Braasch I."/>
            <person name="Lecointre G."/>
            <person name="Bobe J."/>
            <person name="Postlethwait J.H."/>
            <person name="Berthelot C."/>
            <person name="Roest Crollius H."/>
            <person name="Guiguen Y."/>
        </authorList>
    </citation>
    <scope>NUCLEOTIDE SEQUENCE</scope>
    <source>
        <strain evidence="1">NC1722</strain>
    </source>
</reference>
<dbReference type="EMBL" id="JAINUG010000017">
    <property type="protein sequence ID" value="KAJ8413021.1"/>
    <property type="molecule type" value="Genomic_DNA"/>
</dbReference>
<evidence type="ECO:0000313" key="2">
    <source>
        <dbReference type="Proteomes" id="UP001221898"/>
    </source>
</evidence>
<protein>
    <submittedName>
        <fullName evidence="1">Uncharacterized protein</fullName>
    </submittedName>
</protein>
<keyword evidence="2" id="KW-1185">Reference proteome</keyword>
<evidence type="ECO:0000313" key="1">
    <source>
        <dbReference type="EMBL" id="KAJ8413021.1"/>
    </source>
</evidence>
<dbReference type="AlphaFoldDB" id="A0AAD7WXA4"/>
<name>A0AAD7WXA4_9TELE</name>
<sequence length="307" mass="33090">MVKCGETSLQLAVVPRCRFSTVPTRWSAVLIVCSSPNSDTSQGNRDARAGRKEVTWREELRKSTADQRLVIGGLGWQGWQLSPPCGDLATQSHWPCGDEDPDTGGECAPGGRVIHIGESEESPLVVRGDLCSDFDLWAYRQAWGSYNEQLCDKMSLPDKTRFWTISKNQHLLTLSLTERDAQAVSVTRVGAGKGGPSVPLCRSSPCPRVSCRPQTADLTRASPPNSGLRGIVGDWRGEEPSHRQAHTPARTLGSFVAKGVNVSRSKEPGVRVAISDALKGFPAGVRPLRGSLTCVLFRGSSVRSGAA</sequence>
<organism evidence="1 2">
    <name type="scientific">Aldrovandia affinis</name>
    <dbReference type="NCBI Taxonomy" id="143900"/>
    <lineage>
        <taxon>Eukaryota</taxon>
        <taxon>Metazoa</taxon>
        <taxon>Chordata</taxon>
        <taxon>Craniata</taxon>
        <taxon>Vertebrata</taxon>
        <taxon>Euteleostomi</taxon>
        <taxon>Actinopterygii</taxon>
        <taxon>Neopterygii</taxon>
        <taxon>Teleostei</taxon>
        <taxon>Notacanthiformes</taxon>
        <taxon>Halosauridae</taxon>
        <taxon>Aldrovandia</taxon>
    </lineage>
</organism>
<proteinExistence type="predicted"/>
<accession>A0AAD7WXA4</accession>
<dbReference type="Proteomes" id="UP001221898">
    <property type="component" value="Unassembled WGS sequence"/>
</dbReference>
<comment type="caution">
    <text evidence="1">The sequence shown here is derived from an EMBL/GenBank/DDBJ whole genome shotgun (WGS) entry which is preliminary data.</text>
</comment>
<gene>
    <name evidence="1" type="ORF">AAFF_G00106030</name>
</gene>